<keyword evidence="6" id="KW-0106">Calcium</keyword>
<feature type="domain" description="Sulfatase N-terminal" evidence="7">
    <location>
        <begin position="39"/>
        <end position="396"/>
    </location>
</feature>
<evidence type="ECO:0000256" key="2">
    <source>
        <dbReference type="ARBA" id="ARBA00008779"/>
    </source>
</evidence>
<dbReference type="GO" id="GO:0046872">
    <property type="term" value="F:metal ion binding"/>
    <property type="evidence" value="ECO:0007669"/>
    <property type="project" value="UniProtKB-KW"/>
</dbReference>
<accession>A0A8J7LYT3</accession>
<dbReference type="Pfam" id="PF00884">
    <property type="entry name" value="Sulfatase"/>
    <property type="match status" value="1"/>
</dbReference>
<comment type="similarity">
    <text evidence="2">Belongs to the sulfatase family.</text>
</comment>
<dbReference type="CDD" id="cd16144">
    <property type="entry name" value="ARS_like"/>
    <property type="match status" value="1"/>
</dbReference>
<dbReference type="PROSITE" id="PS00523">
    <property type="entry name" value="SULFATASE_1"/>
    <property type="match status" value="1"/>
</dbReference>
<dbReference type="Gene3D" id="3.30.1120.10">
    <property type="match status" value="1"/>
</dbReference>
<keyword evidence="3" id="KW-0479">Metal-binding</keyword>
<evidence type="ECO:0000256" key="6">
    <source>
        <dbReference type="ARBA" id="ARBA00022837"/>
    </source>
</evidence>
<sequence length="528" mass="58986">MHNICKVIGVLAICCIIFSCKQKDTTTEGQREAIVSEQPNIVLFMVDDMGWQDTSVPFWTKKTAFNARYNTPNMERLAREGMKFTQAYATSVCSPTRVSLMTGMNAARHRVTNWTLRRDMLQPMEVNHKKLKFPRWNVNGLSPVPDIESTVYATPLPKLLQEAGYYTIHTGKAHFGAIGTPAENPKNIGFDVNIAGHAAGAPESYLGIENFGNGEKGKEVWAVPGLEKYHGKDIFLTEALTKESILAIDSAKVAKKPFFLYMAHYAVHTPLYGDNRFEQKYLDAGLDTKEAKYASMIEGMDKSLGDIMDYLEKNKLAENTVILFMSDNGGLSVHARGGEPNTHNKPLNSGKGSAYEGGIREPMLVKWPNKIKPNTVTDTKVIIEDFYPTILDLAGVENYNTVQEIDGQSFMGVLKGEDVKNNERALFWHYPNEWGPSGPGIGASSTIRKGDWKLIYYHLDSRFELFNIANDIGETTNLVTSEKEKLKALAIELGNYLRSVNAQMPSNKETDQQVPWPDAEIVINQINN</sequence>
<dbReference type="AlphaFoldDB" id="A0A8J7LYT3"/>
<organism evidence="8 9">
    <name type="scientific">Snuella sedimenti</name>
    <dbReference type="NCBI Taxonomy" id="2798802"/>
    <lineage>
        <taxon>Bacteria</taxon>
        <taxon>Pseudomonadati</taxon>
        <taxon>Bacteroidota</taxon>
        <taxon>Flavobacteriia</taxon>
        <taxon>Flavobacteriales</taxon>
        <taxon>Flavobacteriaceae</taxon>
        <taxon>Snuella</taxon>
    </lineage>
</organism>
<dbReference type="RefSeq" id="WP_199115711.1">
    <property type="nucleotide sequence ID" value="NZ_JAELVQ010000017.1"/>
</dbReference>
<protein>
    <submittedName>
        <fullName evidence="8">Sulfatase</fullName>
    </submittedName>
</protein>
<dbReference type="InterPro" id="IPR000917">
    <property type="entry name" value="Sulfatase_N"/>
</dbReference>
<evidence type="ECO:0000256" key="1">
    <source>
        <dbReference type="ARBA" id="ARBA00001913"/>
    </source>
</evidence>
<dbReference type="InterPro" id="IPR017850">
    <property type="entry name" value="Alkaline_phosphatase_core_sf"/>
</dbReference>
<dbReference type="SUPFAM" id="SSF53649">
    <property type="entry name" value="Alkaline phosphatase-like"/>
    <property type="match status" value="1"/>
</dbReference>
<reference evidence="8" key="1">
    <citation type="submission" date="2020-12" db="EMBL/GenBank/DDBJ databases">
        <title>Snuella sp. nov., isolated from sediment in Incheon.</title>
        <authorList>
            <person name="Kim W."/>
        </authorList>
    </citation>
    <scope>NUCLEOTIDE SEQUENCE</scope>
    <source>
        <strain evidence="8">CAU 1569</strain>
    </source>
</reference>
<dbReference type="GO" id="GO:0004065">
    <property type="term" value="F:arylsulfatase activity"/>
    <property type="evidence" value="ECO:0007669"/>
    <property type="project" value="TreeGrafter"/>
</dbReference>
<gene>
    <name evidence="8" type="ORF">JF259_12715</name>
</gene>
<dbReference type="EMBL" id="JAELVQ010000017">
    <property type="protein sequence ID" value="MBJ6368951.1"/>
    <property type="molecule type" value="Genomic_DNA"/>
</dbReference>
<comment type="caution">
    <text evidence="8">The sequence shown here is derived from an EMBL/GenBank/DDBJ whole genome shotgun (WGS) entry which is preliminary data.</text>
</comment>
<keyword evidence="4" id="KW-0732">Signal</keyword>
<name>A0A8J7LYT3_9FLAO</name>
<dbReference type="InterPro" id="IPR024607">
    <property type="entry name" value="Sulfatase_CS"/>
</dbReference>
<evidence type="ECO:0000256" key="4">
    <source>
        <dbReference type="ARBA" id="ARBA00022729"/>
    </source>
</evidence>
<evidence type="ECO:0000259" key="7">
    <source>
        <dbReference type="Pfam" id="PF00884"/>
    </source>
</evidence>
<dbReference type="InterPro" id="IPR050738">
    <property type="entry name" value="Sulfatase"/>
</dbReference>
<keyword evidence="9" id="KW-1185">Reference proteome</keyword>
<dbReference type="PROSITE" id="PS51257">
    <property type="entry name" value="PROKAR_LIPOPROTEIN"/>
    <property type="match status" value="1"/>
</dbReference>
<evidence type="ECO:0000256" key="3">
    <source>
        <dbReference type="ARBA" id="ARBA00022723"/>
    </source>
</evidence>
<dbReference type="Proteomes" id="UP000610931">
    <property type="component" value="Unassembled WGS sequence"/>
</dbReference>
<dbReference type="PANTHER" id="PTHR42693">
    <property type="entry name" value="ARYLSULFATASE FAMILY MEMBER"/>
    <property type="match status" value="1"/>
</dbReference>
<dbReference type="Gene3D" id="3.40.720.10">
    <property type="entry name" value="Alkaline Phosphatase, subunit A"/>
    <property type="match status" value="1"/>
</dbReference>
<dbReference type="PANTHER" id="PTHR42693:SF42">
    <property type="entry name" value="ARYLSULFATASE G"/>
    <property type="match status" value="1"/>
</dbReference>
<comment type="cofactor">
    <cofactor evidence="1">
        <name>Ca(2+)</name>
        <dbReference type="ChEBI" id="CHEBI:29108"/>
    </cofactor>
</comment>
<evidence type="ECO:0000256" key="5">
    <source>
        <dbReference type="ARBA" id="ARBA00022801"/>
    </source>
</evidence>
<evidence type="ECO:0000313" key="9">
    <source>
        <dbReference type="Proteomes" id="UP000610931"/>
    </source>
</evidence>
<evidence type="ECO:0000313" key="8">
    <source>
        <dbReference type="EMBL" id="MBJ6368951.1"/>
    </source>
</evidence>
<proteinExistence type="inferred from homology"/>
<keyword evidence="5" id="KW-0378">Hydrolase</keyword>